<dbReference type="EMBL" id="CP014782">
    <property type="protein sequence ID" value="AQS39011.1"/>
    <property type="molecule type" value="Genomic_DNA"/>
</dbReference>
<keyword evidence="1" id="KW-0472">Membrane</keyword>
<dbReference type="KEGG" id="spsw:Sps_03896"/>
<keyword evidence="1" id="KW-1133">Transmembrane helix</keyword>
<feature type="transmembrane region" description="Helical" evidence="1">
    <location>
        <begin position="84"/>
        <end position="103"/>
    </location>
</feature>
<keyword evidence="3" id="KW-1185">Reference proteome</keyword>
<feature type="transmembrane region" description="Helical" evidence="1">
    <location>
        <begin position="29"/>
        <end position="49"/>
    </location>
</feature>
<reference evidence="2 3" key="1">
    <citation type="submission" date="2016-03" db="EMBL/GenBank/DDBJ databases">
        <title>Complete genome sequence of Shewanella psychrophila WP2, a deep sea bacterium isolated from west Pacific sediment.</title>
        <authorList>
            <person name="Xu G."/>
            <person name="Jian H."/>
        </authorList>
    </citation>
    <scope>NUCLEOTIDE SEQUENCE [LARGE SCALE GENOMIC DNA]</scope>
    <source>
        <strain evidence="2 3">WP2</strain>
    </source>
</reference>
<evidence type="ECO:0000313" key="3">
    <source>
        <dbReference type="Proteomes" id="UP000189545"/>
    </source>
</evidence>
<protein>
    <submittedName>
        <fullName evidence="2">Uncharacterized protein</fullName>
    </submittedName>
</protein>
<evidence type="ECO:0000256" key="1">
    <source>
        <dbReference type="SAM" id="Phobius"/>
    </source>
</evidence>
<dbReference type="STRING" id="225848.Sps_03896"/>
<sequence length="107" mass="11875">MSVTIVVLWIGCLIAFLSSKHQSLLAKPLMKFFSISVFITCLMACTWLLMASYNPIASALMVLAFTMLIWLSLVLQLGHIKAKLVPFSCFNLIFWLAVVQLGGQHVA</sequence>
<evidence type="ECO:0000313" key="2">
    <source>
        <dbReference type="EMBL" id="AQS39011.1"/>
    </source>
</evidence>
<accession>A0A1S6HU33</accession>
<organism evidence="2 3">
    <name type="scientific">Shewanella psychrophila</name>
    <dbReference type="NCBI Taxonomy" id="225848"/>
    <lineage>
        <taxon>Bacteria</taxon>
        <taxon>Pseudomonadati</taxon>
        <taxon>Pseudomonadota</taxon>
        <taxon>Gammaproteobacteria</taxon>
        <taxon>Alteromonadales</taxon>
        <taxon>Shewanellaceae</taxon>
        <taxon>Shewanella</taxon>
    </lineage>
</organism>
<keyword evidence="1" id="KW-0812">Transmembrane</keyword>
<name>A0A1S6HU33_9GAMM</name>
<proteinExistence type="predicted"/>
<dbReference type="Proteomes" id="UP000189545">
    <property type="component" value="Chromosome"/>
</dbReference>
<dbReference type="OrthoDB" id="6299522at2"/>
<gene>
    <name evidence="2" type="ORF">Sps_03896</name>
</gene>
<dbReference type="RefSeq" id="WP_077753977.1">
    <property type="nucleotide sequence ID" value="NZ_CP014782.1"/>
</dbReference>
<feature type="transmembrane region" description="Helical" evidence="1">
    <location>
        <begin position="56"/>
        <end position="78"/>
    </location>
</feature>
<dbReference type="AlphaFoldDB" id="A0A1S6HU33"/>